<comment type="caution">
    <text evidence="10">The sequence shown here is derived from an EMBL/GenBank/DDBJ whole genome shotgun (WGS) entry which is preliminary data.</text>
</comment>
<comment type="similarity">
    <text evidence="2">Belongs to the ABC-4 integral membrane protein family. LolC/E subfamily.</text>
</comment>
<feature type="transmembrane region" description="Helical" evidence="7">
    <location>
        <begin position="323"/>
        <end position="350"/>
    </location>
</feature>
<feature type="domain" description="MacB-like periplasmic core" evidence="9">
    <location>
        <begin position="19"/>
        <end position="240"/>
    </location>
</feature>
<evidence type="ECO:0000256" key="7">
    <source>
        <dbReference type="SAM" id="Phobius"/>
    </source>
</evidence>
<evidence type="ECO:0000313" key="10">
    <source>
        <dbReference type="EMBL" id="MCE8048787.1"/>
    </source>
</evidence>
<dbReference type="RefSeq" id="WP_103969043.1">
    <property type="nucleotide sequence ID" value="NZ_FNVC01000008.1"/>
</dbReference>
<feature type="transmembrane region" description="Helical" evidence="7">
    <location>
        <begin position="20"/>
        <end position="40"/>
    </location>
</feature>
<evidence type="ECO:0000259" key="9">
    <source>
        <dbReference type="Pfam" id="PF12704"/>
    </source>
</evidence>
<dbReference type="PANTHER" id="PTHR30489:SF0">
    <property type="entry name" value="LIPOPROTEIN-RELEASING SYSTEM TRANSMEMBRANE PROTEIN LOLE"/>
    <property type="match status" value="1"/>
</dbReference>
<dbReference type="Pfam" id="PF12704">
    <property type="entry name" value="MacB_PCD"/>
    <property type="match status" value="1"/>
</dbReference>
<evidence type="ECO:0000256" key="2">
    <source>
        <dbReference type="ARBA" id="ARBA00005236"/>
    </source>
</evidence>
<feature type="transmembrane region" description="Helical" evidence="7">
    <location>
        <begin position="283"/>
        <end position="302"/>
    </location>
</feature>
<dbReference type="Pfam" id="PF02687">
    <property type="entry name" value="FtsX"/>
    <property type="match status" value="1"/>
</dbReference>
<dbReference type="PANTHER" id="PTHR30489">
    <property type="entry name" value="LIPOPROTEIN-RELEASING SYSTEM TRANSMEMBRANE PROTEIN LOLE"/>
    <property type="match status" value="1"/>
</dbReference>
<keyword evidence="6 7" id="KW-0472">Membrane</keyword>
<dbReference type="InterPro" id="IPR051447">
    <property type="entry name" value="Lipoprotein-release_system"/>
</dbReference>
<dbReference type="EMBL" id="JABFTQ010000015">
    <property type="protein sequence ID" value="MCE8048787.1"/>
    <property type="molecule type" value="Genomic_DNA"/>
</dbReference>
<keyword evidence="3" id="KW-1003">Cell membrane</keyword>
<feature type="transmembrane region" description="Helical" evidence="7">
    <location>
        <begin position="362"/>
        <end position="384"/>
    </location>
</feature>
<evidence type="ECO:0000256" key="3">
    <source>
        <dbReference type="ARBA" id="ARBA00022475"/>
    </source>
</evidence>
<protein>
    <submittedName>
        <fullName evidence="10">ABC transporter permease</fullName>
    </submittedName>
</protein>
<evidence type="ECO:0000256" key="4">
    <source>
        <dbReference type="ARBA" id="ARBA00022692"/>
    </source>
</evidence>
<gene>
    <name evidence="10" type="ORF">HOP60_18850</name>
</gene>
<comment type="subcellular location">
    <subcellularLocation>
        <location evidence="1">Cell membrane</location>
        <topology evidence="1">Multi-pass membrane protein</topology>
    </subcellularLocation>
</comment>
<dbReference type="InterPro" id="IPR025857">
    <property type="entry name" value="MacB_PCD"/>
</dbReference>
<feature type="domain" description="ABC3 transporter permease C-terminal" evidence="8">
    <location>
        <begin position="283"/>
        <end position="394"/>
    </location>
</feature>
<organism evidence="10 11">
    <name type="scientific">Billgrantia desiderata</name>
    <dbReference type="NCBI Taxonomy" id="52021"/>
    <lineage>
        <taxon>Bacteria</taxon>
        <taxon>Pseudomonadati</taxon>
        <taxon>Pseudomonadota</taxon>
        <taxon>Gammaproteobacteria</taxon>
        <taxon>Oceanospirillales</taxon>
        <taxon>Halomonadaceae</taxon>
        <taxon>Billgrantia</taxon>
    </lineage>
</organism>
<accession>A0ABS9B9G9</accession>
<dbReference type="Proteomes" id="UP001320154">
    <property type="component" value="Unassembled WGS sequence"/>
</dbReference>
<keyword evidence="11" id="KW-1185">Reference proteome</keyword>
<keyword evidence="4 7" id="KW-0812">Transmembrane</keyword>
<proteinExistence type="inferred from homology"/>
<evidence type="ECO:0000313" key="11">
    <source>
        <dbReference type="Proteomes" id="UP001320154"/>
    </source>
</evidence>
<dbReference type="InterPro" id="IPR003838">
    <property type="entry name" value="ABC3_permease_C"/>
</dbReference>
<evidence type="ECO:0000256" key="5">
    <source>
        <dbReference type="ARBA" id="ARBA00022989"/>
    </source>
</evidence>
<evidence type="ECO:0000256" key="1">
    <source>
        <dbReference type="ARBA" id="ARBA00004651"/>
    </source>
</evidence>
<name>A0ABS9B9G9_9GAMM</name>
<evidence type="ECO:0000259" key="8">
    <source>
        <dbReference type="Pfam" id="PF02687"/>
    </source>
</evidence>
<evidence type="ECO:0000256" key="6">
    <source>
        <dbReference type="ARBA" id="ARBA00023136"/>
    </source>
</evidence>
<reference evidence="10 11" key="1">
    <citation type="journal article" date="2021" name="Front. Microbiol.">
        <title>Aerobic Denitrification and Heterotrophic Sulfur Oxidation in the Genus Halomonas Revealed by Six Novel Species Characterizations and Genome-Based Analysis.</title>
        <authorList>
            <person name="Wang L."/>
            <person name="Shao Z."/>
        </authorList>
    </citation>
    <scope>NUCLEOTIDE SEQUENCE [LARGE SCALE GENOMIC DNA]</scope>
    <source>
        <strain evidence="10 11">MCCC 1A05748</strain>
    </source>
</reference>
<sequence length="401" mass="43159">MWIEGFIAWSLLRDGRAQTALMLVGIMVGAAVVVFISALISGLQANIIERTLGTQAHIRLLPPEEFNRVLPLQDPAPIALVLEDRRPQRLRSIDNWQALVPVLDRWPGVTAVSPTISGPALAVRGSANRSVSIIGADTERLRAILPIADHMVEGVFRLRPGEILIGRELADDLGLQSGDRMRLDTAGERTVVMTVAGVFELGVREIDNRLMYLDLDEARSLLDLPGGVTALELTVAEVFAADRLALRLEALTGQRVESWMETNAQLLNALRSQTLSTTMIRSFVSLSVAFGIASVLAVSVVQRTREIGILRAMGLDRGRILRVFLIQGALLGLAGGGLGALFGSLLVLAFDVFGPRLFVIGFNPWLIPAAMALASMAGLAAAAWPASRAARLDPAVAIRHV</sequence>
<keyword evidence="5 7" id="KW-1133">Transmembrane helix</keyword>